<dbReference type="SUPFAM" id="SSF54928">
    <property type="entry name" value="RNA-binding domain, RBD"/>
    <property type="match status" value="4"/>
</dbReference>
<evidence type="ECO:0000259" key="5">
    <source>
        <dbReference type="PROSITE" id="PS50102"/>
    </source>
</evidence>
<dbReference type="SMART" id="SM00360">
    <property type="entry name" value="RRM"/>
    <property type="match status" value="6"/>
</dbReference>
<dbReference type="VEuPathDB" id="VectorBase:CSON011310"/>
<evidence type="ECO:0000256" key="4">
    <source>
        <dbReference type="SAM" id="Phobius"/>
    </source>
</evidence>
<name>A0A336LQ43_CULSO</name>
<feature type="transmembrane region" description="Helical" evidence="4">
    <location>
        <begin position="740"/>
        <end position="762"/>
    </location>
</feature>
<dbReference type="InterPro" id="IPR000504">
    <property type="entry name" value="RRM_dom"/>
</dbReference>
<keyword evidence="2 3" id="KW-0694">RNA-binding</keyword>
<keyword evidence="4" id="KW-0472">Membrane</keyword>
<dbReference type="GO" id="GO:0003723">
    <property type="term" value="F:RNA binding"/>
    <property type="evidence" value="ECO:0007669"/>
    <property type="project" value="UniProtKB-UniRule"/>
</dbReference>
<evidence type="ECO:0000256" key="3">
    <source>
        <dbReference type="PROSITE-ProRule" id="PRU00176"/>
    </source>
</evidence>
<feature type="domain" description="RRM" evidence="5">
    <location>
        <begin position="476"/>
        <end position="548"/>
    </location>
</feature>
<dbReference type="EMBL" id="UFQT01000048">
    <property type="protein sequence ID" value="SSX19011.1"/>
    <property type="molecule type" value="Genomic_DNA"/>
</dbReference>
<dbReference type="Pfam" id="PF00076">
    <property type="entry name" value="RRM_1"/>
    <property type="match status" value="4"/>
</dbReference>
<evidence type="ECO:0000256" key="1">
    <source>
        <dbReference type="ARBA" id="ARBA00022737"/>
    </source>
</evidence>
<protein>
    <submittedName>
        <fullName evidence="6">CSON011310 protein</fullName>
    </submittedName>
</protein>
<feature type="domain" description="RRM" evidence="5">
    <location>
        <begin position="2"/>
        <end position="79"/>
    </location>
</feature>
<reference evidence="6" key="1">
    <citation type="submission" date="2018-07" db="EMBL/GenBank/DDBJ databases">
        <authorList>
            <person name="Quirk P.G."/>
            <person name="Krulwich T.A."/>
        </authorList>
    </citation>
    <scope>NUCLEOTIDE SEQUENCE</scope>
</reference>
<dbReference type="FunFam" id="3.30.70.330:FF:000738">
    <property type="entry name" value="RNA-binding motif protein 19"/>
    <property type="match status" value="1"/>
</dbReference>
<sequence length="834" mass="95664">MSRLIIKNLPKRIDEQRLKEIFNQKGNVTDIQLKFTKDGKFRQFGFIGYENDIQAQEAVKFFDKTFIQTSRISVELCKDLSQNSGLDISNPIDVNKKKDNYINELVNQHKDDPLFKEFIDIHGKPKSLWQDDVVPQPMTEIIEENNDLINETKEKIADKNISDKDYMKSLIKKTEKCKKPMVELYTVKLRNLPKNTKRQDVQKFFKPLKPHSVRIPGLKLRFAYAGFKTKQELLKALTKHKSFFNGKQIEVYDFSSKSILPINSSNENKNSKWEGQTKSLDGEESICESGKLFFRNLPYSVTEDELQKKFESFGPIAHISVPLDAITRKNKGFGTITFVMPEHAVKAYSNLNGTMFHGRMFHILPGKIDDKDKEDEQVDDDLNYKKKKDAKLKKTASSAHNWNTLFMGPNVVAELLAKDYQTSKEGVLDVRGSGSNAAVRLALGETEIVQKMKEFLEENGVCLKSFNGLIKERSKTVLLAKNLAPGTTIQELRPMFAKFGPLGRVILPPFGVSCLIEYLDQSEAKKAFKSLAYKMFKGIPLYLEWAPELTFIEKSSTHTNTHTEVSKIHENNTPKTESVENITDDESPEENTTLFIKNLSPETEESVISRHFAKLGPIHSVQIVKKPDPKNTQFKISAGYGFIQFKKRDSLEKALKLLQFSELMGNKIELKRSDRTLKDTPIVRKSTLNIKQTGTKILIRNIAFQAKESELQDIFKVFGEIKALRLPKKLNADTHRYSDFFVYLKILIKIFLILIFRGFGFVEFYTKEEAKRAFETLSESTHFYGRRLVLEWAINDSVEEIRKRTADHFSGDPKKKAKKGPSVFNVENLPEVID</sequence>
<accession>A0A336LQ43</accession>
<proteinExistence type="predicted"/>
<evidence type="ECO:0000313" key="6">
    <source>
        <dbReference type="EMBL" id="SSX19011.1"/>
    </source>
</evidence>
<dbReference type="AlphaFoldDB" id="A0A336LQ43"/>
<keyword evidence="4" id="KW-1133">Transmembrane helix</keyword>
<keyword evidence="1" id="KW-0677">Repeat</keyword>
<keyword evidence="4" id="KW-0812">Transmembrane</keyword>
<dbReference type="PANTHER" id="PTHR24012">
    <property type="entry name" value="RNA BINDING PROTEIN"/>
    <property type="match status" value="1"/>
</dbReference>
<dbReference type="InterPro" id="IPR012677">
    <property type="entry name" value="Nucleotide-bd_a/b_plait_sf"/>
</dbReference>
<dbReference type="PROSITE" id="PS50102">
    <property type="entry name" value="RRM"/>
    <property type="match status" value="5"/>
</dbReference>
<feature type="domain" description="RRM" evidence="5">
    <location>
        <begin position="290"/>
        <end position="368"/>
    </location>
</feature>
<dbReference type="InterPro" id="IPR035979">
    <property type="entry name" value="RBD_domain_sf"/>
</dbReference>
<dbReference type="Gene3D" id="3.30.70.330">
    <property type="match status" value="6"/>
</dbReference>
<organism evidence="6">
    <name type="scientific">Culicoides sonorensis</name>
    <name type="common">Biting midge</name>
    <dbReference type="NCBI Taxonomy" id="179676"/>
    <lineage>
        <taxon>Eukaryota</taxon>
        <taxon>Metazoa</taxon>
        <taxon>Ecdysozoa</taxon>
        <taxon>Arthropoda</taxon>
        <taxon>Hexapoda</taxon>
        <taxon>Insecta</taxon>
        <taxon>Pterygota</taxon>
        <taxon>Neoptera</taxon>
        <taxon>Endopterygota</taxon>
        <taxon>Diptera</taxon>
        <taxon>Nematocera</taxon>
        <taxon>Chironomoidea</taxon>
        <taxon>Ceratopogonidae</taxon>
        <taxon>Ceratopogoninae</taxon>
        <taxon>Culicoides</taxon>
        <taxon>Monoculicoides</taxon>
    </lineage>
</organism>
<evidence type="ECO:0000256" key="2">
    <source>
        <dbReference type="ARBA" id="ARBA00022884"/>
    </source>
</evidence>
<gene>
    <name evidence="6" type="primary">CSON011310</name>
</gene>
<feature type="domain" description="RRM" evidence="5">
    <location>
        <begin position="592"/>
        <end position="675"/>
    </location>
</feature>
<feature type="domain" description="RRM" evidence="5">
    <location>
        <begin position="695"/>
        <end position="795"/>
    </location>
</feature>